<reference evidence="1" key="1">
    <citation type="submission" date="2014-11" db="EMBL/GenBank/DDBJ databases">
        <authorList>
            <person name="Amaro Gonzalez C."/>
        </authorList>
    </citation>
    <scope>NUCLEOTIDE SEQUENCE</scope>
</reference>
<protein>
    <submittedName>
        <fullName evidence="1">Uncharacterized protein</fullName>
    </submittedName>
</protein>
<dbReference type="EMBL" id="GBXM01072904">
    <property type="protein sequence ID" value="JAH35673.1"/>
    <property type="molecule type" value="Transcribed_RNA"/>
</dbReference>
<organism evidence="1">
    <name type="scientific">Anguilla anguilla</name>
    <name type="common">European freshwater eel</name>
    <name type="synonym">Muraena anguilla</name>
    <dbReference type="NCBI Taxonomy" id="7936"/>
    <lineage>
        <taxon>Eukaryota</taxon>
        <taxon>Metazoa</taxon>
        <taxon>Chordata</taxon>
        <taxon>Craniata</taxon>
        <taxon>Vertebrata</taxon>
        <taxon>Euteleostomi</taxon>
        <taxon>Actinopterygii</taxon>
        <taxon>Neopterygii</taxon>
        <taxon>Teleostei</taxon>
        <taxon>Anguilliformes</taxon>
        <taxon>Anguillidae</taxon>
        <taxon>Anguilla</taxon>
    </lineage>
</organism>
<name>A0A0E9S557_ANGAN</name>
<evidence type="ECO:0000313" key="1">
    <source>
        <dbReference type="EMBL" id="JAH35673.1"/>
    </source>
</evidence>
<dbReference type="AlphaFoldDB" id="A0A0E9S557"/>
<proteinExistence type="predicted"/>
<sequence>MQINSCVCATWSICKGDSNYNVERPPRCMGFSLGIP</sequence>
<accession>A0A0E9S557</accession>
<reference evidence="1" key="2">
    <citation type="journal article" date="2015" name="Fish Shellfish Immunol.">
        <title>Early steps in the European eel (Anguilla anguilla)-Vibrio vulnificus interaction in the gills: Role of the RtxA13 toxin.</title>
        <authorList>
            <person name="Callol A."/>
            <person name="Pajuelo D."/>
            <person name="Ebbesson L."/>
            <person name="Teles M."/>
            <person name="MacKenzie S."/>
            <person name="Amaro C."/>
        </authorList>
    </citation>
    <scope>NUCLEOTIDE SEQUENCE</scope>
</reference>